<comment type="caution">
    <text evidence="2">The sequence shown here is derived from an EMBL/GenBank/DDBJ whole genome shotgun (WGS) entry which is preliminary data.</text>
</comment>
<feature type="region of interest" description="Disordered" evidence="1">
    <location>
        <begin position="117"/>
        <end position="136"/>
    </location>
</feature>
<dbReference type="AlphaFoldDB" id="A0A9K3H144"/>
<protein>
    <submittedName>
        <fullName evidence="2">Uncharacterized protein</fullName>
    </submittedName>
</protein>
<name>A0A9K3H144_HELAN</name>
<organism evidence="2 3">
    <name type="scientific">Helianthus annuus</name>
    <name type="common">Common sunflower</name>
    <dbReference type="NCBI Taxonomy" id="4232"/>
    <lineage>
        <taxon>Eukaryota</taxon>
        <taxon>Viridiplantae</taxon>
        <taxon>Streptophyta</taxon>
        <taxon>Embryophyta</taxon>
        <taxon>Tracheophyta</taxon>
        <taxon>Spermatophyta</taxon>
        <taxon>Magnoliopsida</taxon>
        <taxon>eudicotyledons</taxon>
        <taxon>Gunneridae</taxon>
        <taxon>Pentapetalae</taxon>
        <taxon>asterids</taxon>
        <taxon>campanulids</taxon>
        <taxon>Asterales</taxon>
        <taxon>Asteraceae</taxon>
        <taxon>Asteroideae</taxon>
        <taxon>Heliantheae alliance</taxon>
        <taxon>Heliantheae</taxon>
        <taxon>Helianthus</taxon>
    </lineage>
</organism>
<keyword evidence="3" id="KW-1185">Reference proteome</keyword>
<dbReference type="Proteomes" id="UP000215914">
    <property type="component" value="Unassembled WGS sequence"/>
</dbReference>
<feature type="compositionally biased region" description="Basic and acidic residues" evidence="1">
    <location>
        <begin position="1"/>
        <end position="11"/>
    </location>
</feature>
<feature type="region of interest" description="Disordered" evidence="1">
    <location>
        <begin position="50"/>
        <end position="75"/>
    </location>
</feature>
<feature type="region of interest" description="Disordered" evidence="1">
    <location>
        <begin position="1"/>
        <end position="25"/>
    </location>
</feature>
<dbReference type="Gramene" id="mRNA:HanXRQr2_Chr15g0671341">
    <property type="protein sequence ID" value="CDS:HanXRQr2_Chr15g0671341.1"/>
    <property type="gene ID" value="HanXRQr2_Chr15g0671341"/>
</dbReference>
<evidence type="ECO:0000256" key="1">
    <source>
        <dbReference type="SAM" id="MobiDB-lite"/>
    </source>
</evidence>
<evidence type="ECO:0000313" key="3">
    <source>
        <dbReference type="Proteomes" id="UP000215914"/>
    </source>
</evidence>
<evidence type="ECO:0000313" key="2">
    <source>
        <dbReference type="EMBL" id="KAF5762643.1"/>
    </source>
</evidence>
<accession>A0A9K3H144</accession>
<dbReference type="EMBL" id="MNCJ02000330">
    <property type="protein sequence ID" value="KAF5762643.1"/>
    <property type="molecule type" value="Genomic_DNA"/>
</dbReference>
<reference evidence="2" key="1">
    <citation type="journal article" date="2017" name="Nature">
        <title>The sunflower genome provides insights into oil metabolism, flowering and Asterid evolution.</title>
        <authorList>
            <person name="Badouin H."/>
            <person name="Gouzy J."/>
            <person name="Grassa C.J."/>
            <person name="Murat F."/>
            <person name="Staton S.E."/>
            <person name="Cottret L."/>
            <person name="Lelandais-Briere C."/>
            <person name="Owens G.L."/>
            <person name="Carrere S."/>
            <person name="Mayjonade B."/>
            <person name="Legrand L."/>
            <person name="Gill N."/>
            <person name="Kane N.C."/>
            <person name="Bowers J.E."/>
            <person name="Hubner S."/>
            <person name="Bellec A."/>
            <person name="Berard A."/>
            <person name="Berges H."/>
            <person name="Blanchet N."/>
            <person name="Boniface M.C."/>
            <person name="Brunel D."/>
            <person name="Catrice O."/>
            <person name="Chaidir N."/>
            <person name="Claudel C."/>
            <person name="Donnadieu C."/>
            <person name="Faraut T."/>
            <person name="Fievet G."/>
            <person name="Helmstetter N."/>
            <person name="King M."/>
            <person name="Knapp S.J."/>
            <person name="Lai Z."/>
            <person name="Le Paslier M.C."/>
            <person name="Lippi Y."/>
            <person name="Lorenzon L."/>
            <person name="Mandel J.R."/>
            <person name="Marage G."/>
            <person name="Marchand G."/>
            <person name="Marquand E."/>
            <person name="Bret-Mestries E."/>
            <person name="Morien E."/>
            <person name="Nambeesan S."/>
            <person name="Nguyen T."/>
            <person name="Pegot-Espagnet P."/>
            <person name="Pouilly N."/>
            <person name="Raftis F."/>
            <person name="Sallet E."/>
            <person name="Schiex T."/>
            <person name="Thomas J."/>
            <person name="Vandecasteele C."/>
            <person name="Vares D."/>
            <person name="Vear F."/>
            <person name="Vautrin S."/>
            <person name="Crespi M."/>
            <person name="Mangin B."/>
            <person name="Burke J.M."/>
            <person name="Salse J."/>
            <person name="Munos S."/>
            <person name="Vincourt P."/>
            <person name="Rieseberg L.H."/>
            <person name="Langlade N.B."/>
        </authorList>
    </citation>
    <scope>NUCLEOTIDE SEQUENCE</scope>
    <source>
        <tissue evidence="2">Leaves</tissue>
    </source>
</reference>
<reference evidence="2" key="2">
    <citation type="submission" date="2020-06" db="EMBL/GenBank/DDBJ databases">
        <title>Helianthus annuus Genome sequencing and assembly Release 2.</title>
        <authorList>
            <person name="Gouzy J."/>
            <person name="Langlade N."/>
            <person name="Munos S."/>
        </authorList>
    </citation>
    <scope>NUCLEOTIDE SEQUENCE</scope>
    <source>
        <tissue evidence="2">Leaves</tissue>
    </source>
</reference>
<gene>
    <name evidence="2" type="ORF">HanXRQr2_Chr15g0671341</name>
</gene>
<proteinExistence type="predicted"/>
<sequence length="248" mass="26925">MVAGEKGKTADSGDAQGSQEGGSKVILVGSEHLSIEDEDLVGRGADVIFQPQDSLKRRHKQSSKSDLNPKEPKKPRFVYVTNQVALLEDESDHAPAFSASGALLDNLPAHLTGGKILRDRPYTSRPSPLSFHGPDTRLVACDNIDMYDPPSPKKIGPYPSGKPPTGVDSNISRPCPQPVDGGDIASSSPLWYETEAVLVCRELGSGEAMDVDSAFFFSRQVIRVDRGCVQRAARLWIFELKTLFIFSS</sequence>
<feature type="region of interest" description="Disordered" evidence="1">
    <location>
        <begin position="149"/>
        <end position="186"/>
    </location>
</feature>